<evidence type="ECO:0000313" key="1">
    <source>
        <dbReference type="EMBL" id="KIH66184.1"/>
    </source>
</evidence>
<organism evidence="1 2">
    <name type="scientific">Ancylostoma duodenale</name>
    <dbReference type="NCBI Taxonomy" id="51022"/>
    <lineage>
        <taxon>Eukaryota</taxon>
        <taxon>Metazoa</taxon>
        <taxon>Ecdysozoa</taxon>
        <taxon>Nematoda</taxon>
        <taxon>Chromadorea</taxon>
        <taxon>Rhabditida</taxon>
        <taxon>Rhabditina</taxon>
        <taxon>Rhabditomorpha</taxon>
        <taxon>Strongyloidea</taxon>
        <taxon>Ancylostomatidae</taxon>
        <taxon>Ancylostomatinae</taxon>
        <taxon>Ancylostoma</taxon>
    </lineage>
</organism>
<proteinExistence type="predicted"/>
<keyword evidence="2" id="KW-1185">Reference proteome</keyword>
<dbReference type="EMBL" id="KN727226">
    <property type="protein sequence ID" value="KIH66184.1"/>
    <property type="molecule type" value="Genomic_DNA"/>
</dbReference>
<dbReference type="InterPro" id="IPR052961">
    <property type="entry name" value="Oxido-Kinase-like_Enzymes"/>
</dbReference>
<sequence length="63" mass="7294">MLDWCNNAHMGCPANDLVRLFTTSLSGKDRQQHWEELVEQFYGYLKEEAAGLEMPYTIDQVTV</sequence>
<protein>
    <submittedName>
        <fullName evidence="1">Uncharacterized protein</fullName>
    </submittedName>
</protein>
<dbReference type="OrthoDB" id="5777157at2759"/>
<dbReference type="PANTHER" id="PTHR23020">
    <property type="entry name" value="UNCHARACTERIZED NUCLEAR HORMONE RECEPTOR-RELATED"/>
    <property type="match status" value="1"/>
</dbReference>
<dbReference type="Proteomes" id="UP000054047">
    <property type="component" value="Unassembled WGS sequence"/>
</dbReference>
<dbReference type="InterPro" id="IPR012877">
    <property type="entry name" value="Dhs-27"/>
</dbReference>
<gene>
    <name evidence="1" type="ORF">ANCDUO_03484</name>
</gene>
<accession>A0A0C2H3Q1</accession>
<name>A0A0C2H3Q1_9BILA</name>
<reference evidence="1 2" key="1">
    <citation type="submission" date="2013-12" db="EMBL/GenBank/DDBJ databases">
        <title>Draft genome of the parsitic nematode Ancylostoma duodenale.</title>
        <authorList>
            <person name="Mitreva M."/>
        </authorList>
    </citation>
    <scope>NUCLEOTIDE SEQUENCE [LARGE SCALE GENOMIC DNA]</scope>
    <source>
        <strain evidence="1 2">Zhejiang</strain>
    </source>
</reference>
<dbReference type="AlphaFoldDB" id="A0A0C2H3Q1"/>
<dbReference type="PANTHER" id="PTHR23020:SF8">
    <property type="entry name" value="CHK KINASE-LIKE DOMAIN-CONTAINING PROTEIN"/>
    <property type="match status" value="1"/>
</dbReference>
<evidence type="ECO:0000313" key="2">
    <source>
        <dbReference type="Proteomes" id="UP000054047"/>
    </source>
</evidence>
<dbReference type="Pfam" id="PF07914">
    <property type="entry name" value="DUF1679"/>
    <property type="match status" value="1"/>
</dbReference>